<dbReference type="GO" id="GO:0005768">
    <property type="term" value="C:endosome"/>
    <property type="evidence" value="ECO:0007669"/>
    <property type="project" value="UniProtKB-ARBA"/>
</dbReference>
<evidence type="ECO:0000256" key="2">
    <source>
        <dbReference type="ARBA" id="ARBA00022448"/>
    </source>
</evidence>
<comment type="similarity">
    <text evidence="1 4">Belongs to the sorting nexin family.</text>
</comment>
<evidence type="ECO:0000313" key="6">
    <source>
        <dbReference type="EMBL" id="PFX18629.1"/>
    </source>
</evidence>
<dbReference type="STRING" id="50429.A0A2B4RPA5"/>
<reference evidence="7" key="1">
    <citation type="journal article" date="2017" name="bioRxiv">
        <title>Comparative analysis of the genomes of Stylophora pistillata and Acropora digitifera provides evidence for extensive differences between species of corals.</title>
        <authorList>
            <person name="Voolstra C.R."/>
            <person name="Li Y."/>
            <person name="Liew Y.J."/>
            <person name="Baumgarten S."/>
            <person name="Zoccola D."/>
            <person name="Flot J.-F."/>
            <person name="Tambutte S."/>
            <person name="Allemand D."/>
            <person name="Aranda M."/>
        </authorList>
    </citation>
    <scope>NUCLEOTIDE SEQUENCE [LARGE SCALE GENOMIC DNA]</scope>
</reference>
<dbReference type="Proteomes" id="UP000225706">
    <property type="component" value="Unassembled WGS sequence"/>
</dbReference>
<protein>
    <recommendedName>
        <fullName evidence="4">Sorting nexin</fullName>
    </recommendedName>
</protein>
<comment type="function">
    <text evidence="4">Involved in several stages of intracellular trafficking.</text>
</comment>
<name>A0A2B4RPA5_STYPI</name>
<dbReference type="InterPro" id="IPR036871">
    <property type="entry name" value="PX_dom_sf"/>
</dbReference>
<feature type="domain" description="PX" evidence="5">
    <location>
        <begin position="23"/>
        <end position="170"/>
    </location>
</feature>
<evidence type="ECO:0000259" key="5">
    <source>
        <dbReference type="PROSITE" id="PS50195"/>
    </source>
</evidence>
<dbReference type="InterPro" id="IPR015404">
    <property type="entry name" value="Vps5_C"/>
</dbReference>
<proteinExistence type="inferred from homology"/>
<dbReference type="GO" id="GO:0035091">
    <property type="term" value="F:phosphatidylinositol binding"/>
    <property type="evidence" value="ECO:0007669"/>
    <property type="project" value="UniProtKB-UniRule"/>
</dbReference>
<dbReference type="PANTHER" id="PTHR45850">
    <property type="entry name" value="SORTING NEXIN FAMILY MEMBER"/>
    <property type="match status" value="1"/>
</dbReference>
<dbReference type="GO" id="GO:0015031">
    <property type="term" value="P:protein transport"/>
    <property type="evidence" value="ECO:0007669"/>
    <property type="project" value="UniProtKB-KW"/>
</dbReference>
<dbReference type="OrthoDB" id="9976382at2759"/>
<comment type="caution">
    <text evidence="6">The sequence shown here is derived from an EMBL/GenBank/DDBJ whole genome shotgun (WGS) entry which is preliminary data.</text>
</comment>
<dbReference type="CDD" id="cd07621">
    <property type="entry name" value="BAR_SNX5_6"/>
    <property type="match status" value="1"/>
</dbReference>
<gene>
    <name evidence="6" type="primary">Snx6</name>
    <name evidence="6" type="ORF">AWC38_SpisGene16991</name>
</gene>
<dbReference type="FunFam" id="3.30.1520.10:FF:000001">
    <property type="entry name" value="Sorting nexin"/>
    <property type="match status" value="1"/>
</dbReference>
<dbReference type="InterPro" id="IPR001683">
    <property type="entry name" value="PX_dom"/>
</dbReference>
<dbReference type="Pfam" id="PF00787">
    <property type="entry name" value="PX"/>
    <property type="match status" value="1"/>
</dbReference>
<dbReference type="PROSITE" id="PS50195">
    <property type="entry name" value="PX"/>
    <property type="match status" value="1"/>
</dbReference>
<evidence type="ECO:0000256" key="3">
    <source>
        <dbReference type="ARBA" id="ARBA00022927"/>
    </source>
</evidence>
<sequence>MMDASDSADMLEDEKTRTQSVDLHTDTSLVVDISDALSERERVKFTVHTKTTLPVFKEGEFSVVREHEEFVWLHDRYVENEEYAGIIIPPAPPKPDFDVSREKLQKLGEGENTMTKEEFQKMKQELEAEYLATFKKTVAMHEVFLTRVAAHPTLRKDSNFNVFLEFKGELNVRGKNKKEKLGGLFKGLAKGVDEVLLSSQKDVDEFFEGEKKFLVEYNMKLKDSTRHADRMTKTHKNVADSFIRISSCISQMGTSEYMEIDRFLNKVSEYFEKARKLEGRVASDQDLKTSDLLRYYVRDTDAAKNFLYRRARCLADYENANKALDKARVKGKEIAAAETAQQTASEKFEHISEVAKQELTDFKTRRVQQFRKNMTERAELELKHAKAHMNLLKTTLAQLKEL</sequence>
<dbReference type="PIRSF" id="PIRSF036924">
    <property type="entry name" value="Snx5_Snx6"/>
    <property type="match status" value="1"/>
</dbReference>
<keyword evidence="2 4" id="KW-0813">Transport</keyword>
<organism evidence="6 7">
    <name type="scientific">Stylophora pistillata</name>
    <name type="common">Smooth cauliflower coral</name>
    <dbReference type="NCBI Taxonomy" id="50429"/>
    <lineage>
        <taxon>Eukaryota</taxon>
        <taxon>Metazoa</taxon>
        <taxon>Cnidaria</taxon>
        <taxon>Anthozoa</taxon>
        <taxon>Hexacorallia</taxon>
        <taxon>Scleractinia</taxon>
        <taxon>Astrocoeniina</taxon>
        <taxon>Pocilloporidae</taxon>
        <taxon>Stylophora</taxon>
    </lineage>
</organism>
<dbReference type="AlphaFoldDB" id="A0A2B4RPA5"/>
<dbReference type="Gene3D" id="3.30.1520.10">
    <property type="entry name" value="Phox-like domain"/>
    <property type="match status" value="1"/>
</dbReference>
<keyword evidence="7" id="KW-1185">Reference proteome</keyword>
<evidence type="ECO:0000256" key="1">
    <source>
        <dbReference type="ARBA" id="ARBA00010883"/>
    </source>
</evidence>
<dbReference type="CDD" id="cd06892">
    <property type="entry name" value="PX_SNX5_like"/>
    <property type="match status" value="1"/>
</dbReference>
<dbReference type="SUPFAM" id="SSF103657">
    <property type="entry name" value="BAR/IMD domain-like"/>
    <property type="match status" value="1"/>
</dbReference>
<dbReference type="InterPro" id="IPR014637">
    <property type="entry name" value="SNX5/SNX6/SNX32"/>
</dbReference>
<dbReference type="Pfam" id="PF09325">
    <property type="entry name" value="Vps5"/>
    <property type="match status" value="1"/>
</dbReference>
<dbReference type="FunFam" id="1.20.1270.60:FF:000008">
    <property type="entry name" value="Sorting nexin"/>
    <property type="match status" value="1"/>
</dbReference>
<evidence type="ECO:0000313" key="7">
    <source>
        <dbReference type="Proteomes" id="UP000225706"/>
    </source>
</evidence>
<dbReference type="Gene3D" id="1.20.1270.60">
    <property type="entry name" value="Arfaptin homology (AH) domain/BAR domain"/>
    <property type="match status" value="1"/>
</dbReference>
<keyword evidence="3 4" id="KW-0653">Protein transport</keyword>
<dbReference type="SUPFAM" id="SSF64268">
    <property type="entry name" value="PX domain"/>
    <property type="match status" value="1"/>
</dbReference>
<accession>A0A2B4RPA5</accession>
<dbReference type="InterPro" id="IPR027267">
    <property type="entry name" value="AH/BAR_dom_sf"/>
</dbReference>
<dbReference type="EMBL" id="LSMT01000400">
    <property type="protein sequence ID" value="PFX18629.1"/>
    <property type="molecule type" value="Genomic_DNA"/>
</dbReference>
<evidence type="ECO:0000256" key="4">
    <source>
        <dbReference type="PIRNR" id="PIRNR036924"/>
    </source>
</evidence>
<dbReference type="PANTHER" id="PTHR45850:SF1">
    <property type="entry name" value="SORTING NEXIN 6, ISOFORM B"/>
    <property type="match status" value="1"/>
</dbReference>